<reference evidence="1 2" key="1">
    <citation type="journal article" date="2012" name="PLoS Pathog.">
        <title>Diverse lifestyles and strategies of plant pathogenesis encoded in the genomes of eighteen Dothideomycetes fungi.</title>
        <authorList>
            <person name="Ohm R.A."/>
            <person name="Feau N."/>
            <person name="Henrissat B."/>
            <person name="Schoch C.L."/>
            <person name="Horwitz B.A."/>
            <person name="Barry K.W."/>
            <person name="Condon B.J."/>
            <person name="Copeland A.C."/>
            <person name="Dhillon B."/>
            <person name="Glaser F."/>
            <person name="Hesse C.N."/>
            <person name="Kosti I."/>
            <person name="LaButti K."/>
            <person name="Lindquist E.A."/>
            <person name="Lucas S."/>
            <person name="Salamov A.A."/>
            <person name="Bradshaw R.E."/>
            <person name="Ciuffetti L."/>
            <person name="Hamelin R.C."/>
            <person name="Kema G.H.J."/>
            <person name="Lawrence C."/>
            <person name="Scott J.A."/>
            <person name="Spatafora J.W."/>
            <person name="Turgeon B.G."/>
            <person name="de Wit P.J.G.M."/>
            <person name="Zhong S."/>
            <person name="Goodwin S.B."/>
            <person name="Grigoriev I.V."/>
        </authorList>
    </citation>
    <scope>NUCLEOTIDE SEQUENCE [LARGE SCALE GENOMIC DNA]</scope>
    <source>
        <strain evidence="1 2">UAMH 10762</strain>
    </source>
</reference>
<dbReference type="HOGENOM" id="CLU_1034348_0_0_1"/>
<organism evidence="1 2">
    <name type="scientific">Baudoinia panamericana (strain UAMH 10762)</name>
    <name type="common">Angels' share fungus</name>
    <name type="synonym">Baudoinia compniacensis (strain UAMH 10762)</name>
    <dbReference type="NCBI Taxonomy" id="717646"/>
    <lineage>
        <taxon>Eukaryota</taxon>
        <taxon>Fungi</taxon>
        <taxon>Dikarya</taxon>
        <taxon>Ascomycota</taxon>
        <taxon>Pezizomycotina</taxon>
        <taxon>Dothideomycetes</taxon>
        <taxon>Dothideomycetidae</taxon>
        <taxon>Mycosphaerellales</taxon>
        <taxon>Teratosphaeriaceae</taxon>
        <taxon>Baudoinia</taxon>
    </lineage>
</organism>
<dbReference type="OrthoDB" id="2851338at2759"/>
<name>M2MLS5_BAUPA</name>
<protein>
    <submittedName>
        <fullName evidence="1">Uncharacterized protein</fullName>
    </submittedName>
</protein>
<accession>M2MLS5</accession>
<dbReference type="Proteomes" id="UP000011761">
    <property type="component" value="Unassembled WGS sequence"/>
</dbReference>
<keyword evidence="2" id="KW-1185">Reference proteome</keyword>
<gene>
    <name evidence="1" type="ORF">BAUCODRAFT_23873</name>
</gene>
<dbReference type="KEGG" id="bcom:BAUCODRAFT_23873"/>
<dbReference type="GeneID" id="19110092"/>
<dbReference type="RefSeq" id="XP_007675147.1">
    <property type="nucleotide sequence ID" value="XM_007676957.1"/>
</dbReference>
<dbReference type="EMBL" id="KB445554">
    <property type="protein sequence ID" value="EMC97611.1"/>
    <property type="molecule type" value="Genomic_DNA"/>
</dbReference>
<proteinExistence type="predicted"/>
<evidence type="ECO:0000313" key="1">
    <source>
        <dbReference type="EMBL" id="EMC97611.1"/>
    </source>
</evidence>
<dbReference type="AlphaFoldDB" id="M2MLS5"/>
<sequence length="269" mass="29794">MGLGQHKGVQQLHGLFNTLFHGQKGTEGLYWLSIWSADASLGINEFNGVVQGLLVPRILKDNGVLTALRICNTSPNARGGTASNGYKPQQGGPCVLLVRIQDVEMLWTSPALQKLAIGRRDRDEPRVFGTEARTYELIQRFEGKKGAKVKGNCIVAVLIEPGDGQGEEIEQWYQKENLALLARIPPFIRTTRYRSRSGLVHGANDHGPTLLSLHEYTTHRSLLDHTIQFGPVIDTPWAKRIFAAAKSVERTIWDVTGKYTQTGSRLDGL</sequence>
<evidence type="ECO:0000313" key="2">
    <source>
        <dbReference type="Proteomes" id="UP000011761"/>
    </source>
</evidence>